<reference evidence="1" key="1">
    <citation type="submission" date="2024-01" db="EMBL/GenBank/DDBJ databases">
        <authorList>
            <person name="Webb A."/>
        </authorList>
    </citation>
    <scope>NUCLEOTIDE SEQUENCE</scope>
    <source>
        <strain evidence="1">Pm1</strain>
    </source>
</reference>
<sequence>MPERRLERHEKVTNAVLYVSFSGIDSSQRTRYLRAVGTARVFAVATRVLVTQLTLHNPVLCPNASTAEVGPRDDSAGVLITQNDVDAVVNKAVDAQLEAEAATERAARDERTASEIRQSNRKMLERMRNLKHQVLGHAQTGTQPLPMSLARRARREGRSPFDPLPPGSETICEAWQDGTPSVAHRRLSGVGATTKDYPACRRR</sequence>
<comment type="caution">
    <text evidence="1">The sequence shown here is derived from an EMBL/GenBank/DDBJ whole genome shotgun (WGS) entry which is preliminary data.</text>
</comment>
<accession>A0AAV1VA48</accession>
<dbReference type="Proteomes" id="UP001162060">
    <property type="component" value="Unassembled WGS sequence"/>
</dbReference>
<gene>
    <name evidence="1" type="ORF">PM001_LOCUS28914</name>
</gene>
<evidence type="ECO:0000313" key="2">
    <source>
        <dbReference type="Proteomes" id="UP001162060"/>
    </source>
</evidence>
<evidence type="ECO:0000313" key="1">
    <source>
        <dbReference type="EMBL" id="CAK7943764.1"/>
    </source>
</evidence>
<name>A0AAV1VA48_9STRA</name>
<dbReference type="AlphaFoldDB" id="A0AAV1VA48"/>
<organism evidence="1 2">
    <name type="scientific">Peronospora matthiolae</name>
    <dbReference type="NCBI Taxonomy" id="2874970"/>
    <lineage>
        <taxon>Eukaryota</taxon>
        <taxon>Sar</taxon>
        <taxon>Stramenopiles</taxon>
        <taxon>Oomycota</taxon>
        <taxon>Peronosporomycetes</taxon>
        <taxon>Peronosporales</taxon>
        <taxon>Peronosporaceae</taxon>
        <taxon>Peronospora</taxon>
    </lineage>
</organism>
<proteinExistence type="predicted"/>
<protein>
    <submittedName>
        <fullName evidence="1">Uncharacterized protein</fullName>
    </submittedName>
</protein>
<dbReference type="EMBL" id="CAKLBY020000304">
    <property type="protein sequence ID" value="CAK7943764.1"/>
    <property type="molecule type" value="Genomic_DNA"/>
</dbReference>